<protein>
    <submittedName>
        <fullName evidence="2">Uncharacterized protein</fullName>
    </submittedName>
</protein>
<accession>A0A9X0A1A4</accession>
<gene>
    <name evidence="2" type="ORF">OS493_020197</name>
</gene>
<name>A0A9X0A1A4_9CNID</name>
<dbReference type="EMBL" id="MU825408">
    <property type="protein sequence ID" value="KAJ7391165.1"/>
    <property type="molecule type" value="Genomic_DNA"/>
</dbReference>
<organism evidence="2 3">
    <name type="scientific">Desmophyllum pertusum</name>
    <dbReference type="NCBI Taxonomy" id="174260"/>
    <lineage>
        <taxon>Eukaryota</taxon>
        <taxon>Metazoa</taxon>
        <taxon>Cnidaria</taxon>
        <taxon>Anthozoa</taxon>
        <taxon>Hexacorallia</taxon>
        <taxon>Scleractinia</taxon>
        <taxon>Caryophylliina</taxon>
        <taxon>Caryophylliidae</taxon>
        <taxon>Desmophyllum</taxon>
    </lineage>
</organism>
<evidence type="ECO:0000313" key="2">
    <source>
        <dbReference type="EMBL" id="KAJ7391165.1"/>
    </source>
</evidence>
<feature type="compositionally biased region" description="Basic residues" evidence="1">
    <location>
        <begin position="41"/>
        <end position="50"/>
    </location>
</feature>
<proteinExistence type="predicted"/>
<feature type="compositionally biased region" description="Pro residues" evidence="1">
    <location>
        <begin position="93"/>
        <end position="105"/>
    </location>
</feature>
<comment type="caution">
    <text evidence="2">The sequence shown here is derived from an EMBL/GenBank/DDBJ whole genome shotgun (WGS) entry which is preliminary data.</text>
</comment>
<sequence>MRQLFTQWGGEGNAATEAWVLKGFPFESRDRSECERGNNSGKRRILSKPRRVMEGEGKPPPYNYGAIPTDAGYAAPPPYPAGGGYQATGKPGDYPPQPYPQPQPYLPASALPTSPWCYIMERQRQQSFHRPVLLL</sequence>
<reference evidence="2" key="1">
    <citation type="submission" date="2023-01" db="EMBL/GenBank/DDBJ databases">
        <title>Genome assembly of the deep-sea coral Lophelia pertusa.</title>
        <authorList>
            <person name="Herrera S."/>
            <person name="Cordes E."/>
        </authorList>
    </citation>
    <scope>NUCLEOTIDE SEQUENCE</scope>
    <source>
        <strain evidence="2">USNM1676648</strain>
        <tissue evidence="2">Polyp</tissue>
    </source>
</reference>
<evidence type="ECO:0000256" key="1">
    <source>
        <dbReference type="SAM" id="MobiDB-lite"/>
    </source>
</evidence>
<feature type="region of interest" description="Disordered" evidence="1">
    <location>
        <begin position="29"/>
        <end position="106"/>
    </location>
</feature>
<evidence type="ECO:0000313" key="3">
    <source>
        <dbReference type="Proteomes" id="UP001163046"/>
    </source>
</evidence>
<dbReference type="Proteomes" id="UP001163046">
    <property type="component" value="Unassembled WGS sequence"/>
</dbReference>
<dbReference type="AlphaFoldDB" id="A0A9X0A1A4"/>
<keyword evidence="3" id="KW-1185">Reference proteome</keyword>